<proteinExistence type="predicted"/>
<name>A0AA88IF73_ARTSF</name>
<dbReference type="GO" id="GO:0005783">
    <property type="term" value="C:endoplasmic reticulum"/>
    <property type="evidence" value="ECO:0007669"/>
    <property type="project" value="TreeGrafter"/>
</dbReference>
<protein>
    <recommendedName>
        <fullName evidence="4">long-chain-fatty-acid--CoA ligase</fullName>
        <ecNumber evidence="4">6.2.1.3</ecNumber>
    </recommendedName>
</protein>
<evidence type="ECO:0000256" key="3">
    <source>
        <dbReference type="ARBA" id="ARBA00023098"/>
    </source>
</evidence>
<evidence type="ECO:0000259" key="5">
    <source>
        <dbReference type="Pfam" id="PF00501"/>
    </source>
</evidence>
<evidence type="ECO:0000256" key="2">
    <source>
        <dbReference type="ARBA" id="ARBA00022832"/>
    </source>
</evidence>
<dbReference type="AlphaFoldDB" id="A0AA88IF73"/>
<dbReference type="InterPro" id="IPR000873">
    <property type="entry name" value="AMP-dep_synth/lig_dom"/>
</dbReference>
<dbReference type="Gene3D" id="3.40.50.12780">
    <property type="entry name" value="N-terminal domain of ligase-like"/>
    <property type="match status" value="1"/>
</dbReference>
<evidence type="ECO:0000256" key="1">
    <source>
        <dbReference type="ARBA" id="ARBA00022598"/>
    </source>
</evidence>
<keyword evidence="1" id="KW-0436">Ligase</keyword>
<reference evidence="6" key="1">
    <citation type="submission" date="2023-07" db="EMBL/GenBank/DDBJ databases">
        <title>Chromosome-level genome assembly of Artemia franciscana.</title>
        <authorList>
            <person name="Jo E."/>
        </authorList>
    </citation>
    <scope>NUCLEOTIDE SEQUENCE</scope>
    <source>
        <tissue evidence="6">Whole body</tissue>
    </source>
</reference>
<evidence type="ECO:0000313" key="7">
    <source>
        <dbReference type="Proteomes" id="UP001187531"/>
    </source>
</evidence>
<keyword evidence="2" id="KW-0276">Fatty acid metabolism</keyword>
<keyword evidence="3" id="KW-0443">Lipid metabolism</keyword>
<dbReference type="Proteomes" id="UP001187531">
    <property type="component" value="Unassembled WGS sequence"/>
</dbReference>
<keyword evidence="7" id="KW-1185">Reference proteome</keyword>
<dbReference type="PANTHER" id="PTHR43272">
    <property type="entry name" value="LONG-CHAIN-FATTY-ACID--COA LIGASE"/>
    <property type="match status" value="1"/>
</dbReference>
<dbReference type="GO" id="GO:0004467">
    <property type="term" value="F:long-chain fatty acid-CoA ligase activity"/>
    <property type="evidence" value="ECO:0007669"/>
    <property type="project" value="UniProtKB-EC"/>
</dbReference>
<evidence type="ECO:0000313" key="6">
    <source>
        <dbReference type="EMBL" id="KAK2726129.1"/>
    </source>
</evidence>
<dbReference type="EMBL" id="JAVRJZ010000002">
    <property type="protein sequence ID" value="KAK2726129.1"/>
    <property type="molecule type" value="Genomic_DNA"/>
</dbReference>
<dbReference type="SUPFAM" id="SSF56801">
    <property type="entry name" value="Acetyl-CoA synthetase-like"/>
    <property type="match status" value="1"/>
</dbReference>
<accession>A0AA88IF73</accession>
<dbReference type="Pfam" id="PF00501">
    <property type="entry name" value="AMP-binding"/>
    <property type="match status" value="1"/>
</dbReference>
<feature type="domain" description="AMP-dependent synthetase/ligase" evidence="5">
    <location>
        <begin position="87"/>
        <end position="305"/>
    </location>
</feature>
<dbReference type="EC" id="6.2.1.3" evidence="4"/>
<dbReference type="InterPro" id="IPR042099">
    <property type="entry name" value="ANL_N_sf"/>
</dbReference>
<evidence type="ECO:0000256" key="4">
    <source>
        <dbReference type="ARBA" id="ARBA00026121"/>
    </source>
</evidence>
<feature type="non-terminal residue" evidence="6">
    <location>
        <position position="1"/>
    </location>
</feature>
<organism evidence="6 7">
    <name type="scientific">Artemia franciscana</name>
    <name type="common">Brine shrimp</name>
    <name type="synonym">Artemia sanfranciscana</name>
    <dbReference type="NCBI Taxonomy" id="6661"/>
    <lineage>
        <taxon>Eukaryota</taxon>
        <taxon>Metazoa</taxon>
        <taxon>Ecdysozoa</taxon>
        <taxon>Arthropoda</taxon>
        <taxon>Crustacea</taxon>
        <taxon>Branchiopoda</taxon>
        <taxon>Anostraca</taxon>
        <taxon>Artemiidae</taxon>
        <taxon>Artemia</taxon>
    </lineage>
</organism>
<sequence length="410" mass="47244">CSAKILISDSRKLIDDIHKTEIPQLKAIIFCCGKDKIIAEEKYYSWARLLEIGKAESQECLMEAKRGIKSDSCCLIHFEEESKGIPPKGVKLSHQNILESITAIQDKMGLEEELANKGKPNRILSVMPISHVNALMTDIYIPLLKGWSVYFEDITEKDFHLIKSLKLVRPLYFFASPVLLEIINDFISDARIVRYKNISTKLFFGTFSSERKHRLRKLAGMDKCKKIFCIGGQNSKISDHVFNSLLRLGFHIQEVFGCSETCGPHLWAEFKAKEGWVFTSHSDQKASILEKSELVLSGKNIFLGYLGDEEATNKAIKDDGYHTGHIIKSMKTRDFYDFEAKIENEIKKSLPFVHYTLIIKDEEEKCIDIILYLKTLREENERQLTMEHTRLKKSGYLTKKRADKEKKQYD</sequence>
<dbReference type="PANTHER" id="PTHR43272:SF32">
    <property type="entry name" value="AMP-DEPENDENT SYNTHETASE_LIGASE DOMAIN-CONTAINING PROTEIN"/>
    <property type="match status" value="1"/>
</dbReference>
<dbReference type="GO" id="GO:0016020">
    <property type="term" value="C:membrane"/>
    <property type="evidence" value="ECO:0007669"/>
    <property type="project" value="TreeGrafter"/>
</dbReference>
<comment type="caution">
    <text evidence="6">The sequence shown here is derived from an EMBL/GenBank/DDBJ whole genome shotgun (WGS) entry which is preliminary data.</text>
</comment>
<gene>
    <name evidence="6" type="ORF">QYM36_000549</name>
</gene>